<dbReference type="Proteomes" id="UP001520878">
    <property type="component" value="Unassembled WGS sequence"/>
</dbReference>
<dbReference type="InterPro" id="IPR000160">
    <property type="entry name" value="GGDEF_dom"/>
</dbReference>
<evidence type="ECO:0000256" key="1">
    <source>
        <dbReference type="ARBA" id="ARBA00012528"/>
    </source>
</evidence>
<organism evidence="5 6">
    <name type="scientific">Fluctibacter halophilus</name>
    <dbReference type="NCBI Taxonomy" id="226011"/>
    <lineage>
        <taxon>Bacteria</taxon>
        <taxon>Pseudomonadati</taxon>
        <taxon>Pseudomonadota</taxon>
        <taxon>Gammaproteobacteria</taxon>
        <taxon>Alteromonadales</taxon>
        <taxon>Alteromonadaceae</taxon>
        <taxon>Fluctibacter</taxon>
    </lineage>
</organism>
<evidence type="ECO:0000256" key="2">
    <source>
        <dbReference type="ARBA" id="ARBA00034247"/>
    </source>
</evidence>
<dbReference type="InterPro" id="IPR029787">
    <property type="entry name" value="Nucleotide_cyclase"/>
</dbReference>
<evidence type="ECO:0000313" key="5">
    <source>
        <dbReference type="EMBL" id="MCC2617912.1"/>
    </source>
</evidence>
<dbReference type="SUPFAM" id="SSF55073">
    <property type="entry name" value="Nucleotide cyclase"/>
    <property type="match status" value="1"/>
</dbReference>
<name>A0ABS8GBE7_9ALTE</name>
<dbReference type="PROSITE" id="PS50887">
    <property type="entry name" value="GGDEF"/>
    <property type="match status" value="1"/>
</dbReference>
<comment type="catalytic activity">
    <reaction evidence="2">
        <text>2 GTP = 3',3'-c-di-GMP + 2 diphosphate</text>
        <dbReference type="Rhea" id="RHEA:24898"/>
        <dbReference type="ChEBI" id="CHEBI:33019"/>
        <dbReference type="ChEBI" id="CHEBI:37565"/>
        <dbReference type="ChEBI" id="CHEBI:58805"/>
        <dbReference type="EC" id="2.7.7.65"/>
    </reaction>
</comment>
<accession>A0ABS8GBE7</accession>
<comment type="caution">
    <text evidence="5">The sequence shown here is derived from an EMBL/GenBank/DDBJ whole genome shotgun (WGS) entry which is preliminary data.</text>
</comment>
<dbReference type="PANTHER" id="PTHR45138">
    <property type="entry name" value="REGULATORY COMPONENTS OF SENSORY TRANSDUCTION SYSTEM"/>
    <property type="match status" value="1"/>
</dbReference>
<keyword evidence="3" id="KW-0812">Transmembrane</keyword>
<feature type="transmembrane region" description="Helical" evidence="3">
    <location>
        <begin position="35"/>
        <end position="55"/>
    </location>
</feature>
<evidence type="ECO:0000313" key="6">
    <source>
        <dbReference type="Proteomes" id="UP001520878"/>
    </source>
</evidence>
<dbReference type="EC" id="2.7.7.65" evidence="1"/>
<protein>
    <recommendedName>
        <fullName evidence="1">diguanylate cyclase</fullName>
        <ecNumber evidence="1">2.7.7.65</ecNumber>
    </recommendedName>
</protein>
<dbReference type="SMART" id="SM00267">
    <property type="entry name" value="GGDEF"/>
    <property type="match status" value="1"/>
</dbReference>
<dbReference type="InterPro" id="IPR050469">
    <property type="entry name" value="Diguanylate_Cyclase"/>
</dbReference>
<keyword evidence="3" id="KW-1133">Transmembrane helix</keyword>
<dbReference type="RefSeq" id="WP_229162329.1">
    <property type="nucleotide sequence ID" value="NZ_JAJEWP010000006.1"/>
</dbReference>
<dbReference type="CDD" id="cd01949">
    <property type="entry name" value="GGDEF"/>
    <property type="match status" value="1"/>
</dbReference>
<feature type="domain" description="GGDEF" evidence="4">
    <location>
        <begin position="218"/>
        <end position="347"/>
    </location>
</feature>
<gene>
    <name evidence="5" type="ORF">LJ739_16790</name>
</gene>
<dbReference type="Pfam" id="PF00990">
    <property type="entry name" value="GGDEF"/>
    <property type="match status" value="1"/>
</dbReference>
<dbReference type="EMBL" id="JAJEWP010000006">
    <property type="protein sequence ID" value="MCC2617912.1"/>
    <property type="molecule type" value="Genomic_DNA"/>
</dbReference>
<evidence type="ECO:0000259" key="4">
    <source>
        <dbReference type="PROSITE" id="PS50887"/>
    </source>
</evidence>
<dbReference type="Gene3D" id="3.30.70.270">
    <property type="match status" value="1"/>
</dbReference>
<dbReference type="InterPro" id="IPR043128">
    <property type="entry name" value="Rev_trsase/Diguanyl_cyclase"/>
</dbReference>
<keyword evidence="6" id="KW-1185">Reference proteome</keyword>
<feature type="transmembrane region" description="Helical" evidence="3">
    <location>
        <begin position="67"/>
        <end position="92"/>
    </location>
</feature>
<reference evidence="5 6" key="1">
    <citation type="submission" date="2021-10" db="EMBL/GenBank/DDBJ databases">
        <title>Draft genome of Aestuariibacter halophilus JC2043.</title>
        <authorList>
            <person name="Emsley S.A."/>
            <person name="Pfannmuller K.M."/>
            <person name="Ushijima B."/>
            <person name="Saw J.H."/>
            <person name="Videau P."/>
        </authorList>
    </citation>
    <scope>NUCLEOTIDE SEQUENCE [LARGE SCALE GENOMIC DNA]</scope>
    <source>
        <strain evidence="5 6">JC2043</strain>
    </source>
</reference>
<keyword evidence="3" id="KW-0472">Membrane</keyword>
<dbReference type="PANTHER" id="PTHR45138:SF9">
    <property type="entry name" value="DIGUANYLATE CYCLASE DGCM-RELATED"/>
    <property type="match status" value="1"/>
</dbReference>
<feature type="transmembrane region" description="Helical" evidence="3">
    <location>
        <begin position="112"/>
        <end position="139"/>
    </location>
</feature>
<sequence>MRCVERFALLACIVFGLHLLHHARLGVDVLSAQMMPYTLLYTFGIGYPAVILLTLRYVKQYPAMGPLAVFVEQAFPVFMALIAVALSVLSAGNQQGVTTYPVMMMLISVLLQGQYLLVVGLVLFSWGALAVALVLLLGVPWLSPEIAISFTAALACIMVANMTECSRITQFELQQKLHSENRQLQRLSNQDHLTGLLNRRALDRTLEQEIARSERFGHALSILMLDVDNFKHINDSLGHVQGDEVLKSIAHCLQQHVRDVDFVGRLGGDEFIVILIETDKRHALQVAERMRQQVSKIPMVAGLPTLTVSVGHAQFEGESLIALIERADKALYQAKQKGKDRVQMARAVVSSVRT</sequence>
<evidence type="ECO:0000256" key="3">
    <source>
        <dbReference type="SAM" id="Phobius"/>
    </source>
</evidence>
<dbReference type="NCBIfam" id="TIGR00254">
    <property type="entry name" value="GGDEF"/>
    <property type="match status" value="1"/>
</dbReference>
<proteinExistence type="predicted"/>